<feature type="transmembrane region" description="Helical" evidence="3">
    <location>
        <begin position="6"/>
        <end position="23"/>
    </location>
</feature>
<dbReference type="RefSeq" id="XP_064710646.1">
    <property type="nucleotide sequence ID" value="XM_064851643.1"/>
</dbReference>
<dbReference type="GO" id="GO:0006696">
    <property type="term" value="P:ergosterol biosynthetic process"/>
    <property type="evidence" value="ECO:0007669"/>
    <property type="project" value="TreeGrafter"/>
</dbReference>
<keyword evidence="3" id="KW-1133">Transmembrane helix</keyword>
<comment type="caution">
    <text evidence="5">The sequence shown here is derived from an EMBL/GenBank/DDBJ whole genome shotgun (WGS) entry which is preliminary data.</text>
</comment>
<keyword evidence="6" id="KW-1185">Reference proteome</keyword>
<comment type="similarity">
    <text evidence="2">Belongs to the NAD(P)-dependent epimerase/dehydratase family. Dihydroflavonol-4-reductase subfamily.</text>
</comment>
<dbReference type="Proteomes" id="UP001358417">
    <property type="component" value="Unassembled WGS sequence"/>
</dbReference>
<dbReference type="InterPro" id="IPR002225">
    <property type="entry name" value="3Beta_OHSteriod_DH/Estase"/>
</dbReference>
<dbReference type="SUPFAM" id="SSF51735">
    <property type="entry name" value="NAD(P)-binding Rossmann-fold domains"/>
    <property type="match status" value="1"/>
</dbReference>
<proteinExistence type="inferred from homology"/>
<evidence type="ECO:0000313" key="6">
    <source>
        <dbReference type="Proteomes" id="UP001358417"/>
    </source>
</evidence>
<reference evidence="5 6" key="1">
    <citation type="submission" date="2023-08" db="EMBL/GenBank/DDBJ databases">
        <title>Black Yeasts Isolated from many extreme environments.</title>
        <authorList>
            <person name="Coleine C."/>
            <person name="Stajich J.E."/>
            <person name="Selbmann L."/>
        </authorList>
    </citation>
    <scope>NUCLEOTIDE SEQUENCE [LARGE SCALE GENOMIC DNA]</scope>
    <source>
        <strain evidence="5 6">CCFEE 5792</strain>
    </source>
</reference>
<dbReference type="InterPro" id="IPR050425">
    <property type="entry name" value="NAD(P)_dehydrat-like"/>
</dbReference>
<dbReference type="GO" id="GO:0000252">
    <property type="term" value="F:3-beta-hydroxysteroid dehydrogenase [NAD(P)+]/C4-decarboxylase activity"/>
    <property type="evidence" value="ECO:0007669"/>
    <property type="project" value="TreeGrafter"/>
</dbReference>
<dbReference type="GeneID" id="89976258"/>
<evidence type="ECO:0000256" key="1">
    <source>
        <dbReference type="ARBA" id="ARBA00023002"/>
    </source>
</evidence>
<keyword evidence="1" id="KW-0560">Oxidoreductase</keyword>
<gene>
    <name evidence="5" type="ORF">LTR84_008093</name>
</gene>
<dbReference type="Gene3D" id="3.40.50.720">
    <property type="entry name" value="NAD(P)-binding Rossmann-like Domain"/>
    <property type="match status" value="1"/>
</dbReference>
<dbReference type="GO" id="GO:0005783">
    <property type="term" value="C:endoplasmic reticulum"/>
    <property type="evidence" value="ECO:0007669"/>
    <property type="project" value="TreeGrafter"/>
</dbReference>
<dbReference type="PANTHER" id="PTHR10366">
    <property type="entry name" value="NAD DEPENDENT EPIMERASE/DEHYDRATASE"/>
    <property type="match status" value="1"/>
</dbReference>
<keyword evidence="3" id="KW-0812">Transmembrane</keyword>
<dbReference type="AlphaFoldDB" id="A0AAV9NQH4"/>
<dbReference type="Pfam" id="PF01073">
    <property type="entry name" value="3Beta_HSD"/>
    <property type="match status" value="1"/>
</dbReference>
<dbReference type="EMBL" id="JAVRRD010000003">
    <property type="protein sequence ID" value="KAK5061549.1"/>
    <property type="molecule type" value="Genomic_DNA"/>
</dbReference>
<evidence type="ECO:0000313" key="5">
    <source>
        <dbReference type="EMBL" id="KAK5061549.1"/>
    </source>
</evidence>
<name>A0AAV9NQH4_9EURO</name>
<organism evidence="5 6">
    <name type="scientific">Exophiala bonariae</name>
    <dbReference type="NCBI Taxonomy" id="1690606"/>
    <lineage>
        <taxon>Eukaryota</taxon>
        <taxon>Fungi</taxon>
        <taxon>Dikarya</taxon>
        <taxon>Ascomycota</taxon>
        <taxon>Pezizomycotina</taxon>
        <taxon>Eurotiomycetes</taxon>
        <taxon>Chaetothyriomycetidae</taxon>
        <taxon>Chaetothyriales</taxon>
        <taxon>Herpotrichiellaceae</taxon>
        <taxon>Exophiala</taxon>
    </lineage>
</organism>
<accession>A0AAV9NQH4</accession>
<keyword evidence="3" id="KW-0472">Membrane</keyword>
<evidence type="ECO:0000256" key="2">
    <source>
        <dbReference type="ARBA" id="ARBA00023445"/>
    </source>
</evidence>
<feature type="domain" description="3-beta hydroxysteroid dehydrogenase/isomerase" evidence="4">
    <location>
        <begin position="108"/>
        <end position="382"/>
    </location>
</feature>
<sequence>MALLSPITTILSSIVVYAIWWLYRLNRNITSIPPEALQLSGEPWTNDDIRNAWNKFERVEHDFTKYLPPKQNRRYVVFGGSGSSPNSSPHPSTEAPWTVLAHTTDCMTGLVGGWIVEHLILRGEDPRAIRIVDLAAPRREHAVKEHVTHIKADISDAASVDSVFSLPWPKEVADLPLTVFHTAAYIQSGHRSKTSLPIYLRVNIQGTRNVLDAAKAAGCDILIATSSASIALKAQTVFSFLPWRRYPDGFIQVHDNAEAEDYDAPLHRFAGSYAWSKARADKMVRDADDKKARFRTGTIRPGHTIYGHGDENENSLPTKYLIRGGLPTWLSNFALQLVSAQNVSLAHLLYESRIHSHDLGGQGYAISDAANPPIRYADLERFLELLAHPATPVRWRYVPPVPIMLLAYLNEVYVTLQHGYLSSILPRLSPDLELLQPAMFNCANMHVVYGGSRAREELGYRSTHTTLEGLYLIVKEWNDNVEAKIAAAKIPPL</sequence>
<evidence type="ECO:0000259" key="4">
    <source>
        <dbReference type="Pfam" id="PF01073"/>
    </source>
</evidence>
<evidence type="ECO:0000256" key="3">
    <source>
        <dbReference type="SAM" id="Phobius"/>
    </source>
</evidence>
<dbReference type="InterPro" id="IPR036291">
    <property type="entry name" value="NAD(P)-bd_dom_sf"/>
</dbReference>
<dbReference type="PANTHER" id="PTHR10366:SF447">
    <property type="entry name" value="HYDROXYSTEROID DEHYDROGENASE_ISOMERASE FAMILY PROTEIN, PUTATIVE (AFU_ORTHOLOGUE AFUA_1G06450)-RELATED"/>
    <property type="match status" value="1"/>
</dbReference>
<protein>
    <recommendedName>
        <fullName evidence="4">3-beta hydroxysteroid dehydrogenase/isomerase domain-containing protein</fullName>
    </recommendedName>
</protein>